<dbReference type="InterPro" id="IPR058163">
    <property type="entry name" value="LysR-type_TF_proteobact-type"/>
</dbReference>
<evidence type="ECO:0000256" key="1">
    <source>
        <dbReference type="ARBA" id="ARBA00009437"/>
    </source>
</evidence>
<dbReference type="InterPro" id="IPR005119">
    <property type="entry name" value="LysR_subst-bd"/>
</dbReference>
<comment type="similarity">
    <text evidence="1">Belongs to the LysR transcriptional regulatory family.</text>
</comment>
<dbReference type="Proteomes" id="UP000565262">
    <property type="component" value="Unassembled WGS sequence"/>
</dbReference>
<evidence type="ECO:0000259" key="5">
    <source>
        <dbReference type="PROSITE" id="PS50931"/>
    </source>
</evidence>
<dbReference type="AlphaFoldDB" id="A0A839IP36"/>
<comment type="caution">
    <text evidence="6">The sequence shown here is derived from an EMBL/GenBank/DDBJ whole genome shotgun (WGS) entry which is preliminary data.</text>
</comment>
<keyword evidence="3" id="KW-0238">DNA-binding</keyword>
<dbReference type="InterPro" id="IPR036390">
    <property type="entry name" value="WH_DNA-bd_sf"/>
</dbReference>
<evidence type="ECO:0000313" key="6">
    <source>
        <dbReference type="EMBL" id="MBB1486671.1"/>
    </source>
</evidence>
<feature type="domain" description="HTH lysR-type" evidence="5">
    <location>
        <begin position="6"/>
        <end position="63"/>
    </location>
</feature>
<accession>A0A839IP36</accession>
<dbReference type="InterPro" id="IPR036388">
    <property type="entry name" value="WH-like_DNA-bd_sf"/>
</dbReference>
<evidence type="ECO:0000256" key="4">
    <source>
        <dbReference type="ARBA" id="ARBA00023163"/>
    </source>
</evidence>
<protein>
    <submittedName>
        <fullName evidence="6">LysR family transcriptional regulator</fullName>
    </submittedName>
</protein>
<dbReference type="InterPro" id="IPR000847">
    <property type="entry name" value="LysR_HTH_N"/>
</dbReference>
<dbReference type="PANTHER" id="PTHR30537:SF5">
    <property type="entry name" value="HTH-TYPE TRANSCRIPTIONAL ACTIVATOR TTDR-RELATED"/>
    <property type="match status" value="1"/>
</dbReference>
<name>A0A839IP36_9GAMM</name>
<dbReference type="SUPFAM" id="SSF46785">
    <property type="entry name" value="Winged helix' DNA-binding domain"/>
    <property type="match status" value="1"/>
</dbReference>
<keyword evidence="4" id="KW-0804">Transcription</keyword>
<dbReference type="GO" id="GO:0003700">
    <property type="term" value="F:DNA-binding transcription factor activity"/>
    <property type="evidence" value="ECO:0007669"/>
    <property type="project" value="InterPro"/>
</dbReference>
<sequence length="307" mass="34506">MKQLHQYLAHICVFRLVIQQGSFQGAADQLGLPRSSVSKKVIQLEDYTGQRLLQRSTRQLHLTDAGAALLESTHSLDEILEQTEQLILNQQDEPTGRVRISSSTLIGQRYLLPRIAELKQYYPAITIELSLNDSVVDLLSEGIDIAVRIGHLPDSSLVARRIGKKHWGWMASPDYLQNAGEPFQPEQLLQHQCLIFKNRGVNLDHWPFLAADGTIRTLQVETAMATDDARTLVELACMGQGIIMADPMLVRQELREGSLKLLFPEWRHPDSQPIHLVCLGKSARSKAVDVVWQALCLWLADDLKPAL</sequence>
<dbReference type="Pfam" id="PF03466">
    <property type="entry name" value="LysR_substrate"/>
    <property type="match status" value="1"/>
</dbReference>
<gene>
    <name evidence="6" type="ORF">H4O21_08630</name>
</gene>
<dbReference type="EMBL" id="JACJFM010000008">
    <property type="protein sequence ID" value="MBB1486671.1"/>
    <property type="molecule type" value="Genomic_DNA"/>
</dbReference>
<dbReference type="GO" id="GO:0043565">
    <property type="term" value="F:sequence-specific DNA binding"/>
    <property type="evidence" value="ECO:0007669"/>
    <property type="project" value="TreeGrafter"/>
</dbReference>
<organism evidence="6 7">
    <name type="scientific">Oceanospirillum sediminis</name>
    <dbReference type="NCBI Taxonomy" id="2760088"/>
    <lineage>
        <taxon>Bacteria</taxon>
        <taxon>Pseudomonadati</taxon>
        <taxon>Pseudomonadota</taxon>
        <taxon>Gammaproteobacteria</taxon>
        <taxon>Oceanospirillales</taxon>
        <taxon>Oceanospirillaceae</taxon>
        <taxon>Oceanospirillum</taxon>
    </lineage>
</organism>
<evidence type="ECO:0000313" key="7">
    <source>
        <dbReference type="Proteomes" id="UP000565262"/>
    </source>
</evidence>
<dbReference type="PROSITE" id="PS50931">
    <property type="entry name" value="HTH_LYSR"/>
    <property type="match status" value="1"/>
</dbReference>
<evidence type="ECO:0000256" key="3">
    <source>
        <dbReference type="ARBA" id="ARBA00023125"/>
    </source>
</evidence>
<dbReference type="Gene3D" id="3.40.190.290">
    <property type="match status" value="1"/>
</dbReference>
<reference evidence="6 7" key="1">
    <citation type="submission" date="2020-08" db="EMBL/GenBank/DDBJ databases">
        <title>Oceanospirillum sp. nov. isolated from marine sediment.</title>
        <authorList>
            <person name="Ji X."/>
        </authorList>
    </citation>
    <scope>NUCLEOTIDE SEQUENCE [LARGE SCALE GENOMIC DNA]</scope>
    <source>
        <strain evidence="6 7">D5</strain>
    </source>
</reference>
<dbReference type="CDD" id="cd08422">
    <property type="entry name" value="PBP2_CrgA_like"/>
    <property type="match status" value="1"/>
</dbReference>
<dbReference type="Pfam" id="PF00126">
    <property type="entry name" value="HTH_1"/>
    <property type="match status" value="1"/>
</dbReference>
<keyword evidence="2" id="KW-0805">Transcription regulation</keyword>
<dbReference type="RefSeq" id="WP_182808450.1">
    <property type="nucleotide sequence ID" value="NZ_JACJFM010000008.1"/>
</dbReference>
<keyword evidence="7" id="KW-1185">Reference proteome</keyword>
<dbReference type="SUPFAM" id="SSF53850">
    <property type="entry name" value="Periplasmic binding protein-like II"/>
    <property type="match status" value="1"/>
</dbReference>
<dbReference type="Gene3D" id="1.10.10.10">
    <property type="entry name" value="Winged helix-like DNA-binding domain superfamily/Winged helix DNA-binding domain"/>
    <property type="match status" value="1"/>
</dbReference>
<proteinExistence type="inferred from homology"/>
<dbReference type="PANTHER" id="PTHR30537">
    <property type="entry name" value="HTH-TYPE TRANSCRIPTIONAL REGULATOR"/>
    <property type="match status" value="1"/>
</dbReference>
<evidence type="ECO:0000256" key="2">
    <source>
        <dbReference type="ARBA" id="ARBA00023015"/>
    </source>
</evidence>
<dbReference type="GO" id="GO:0006351">
    <property type="term" value="P:DNA-templated transcription"/>
    <property type="evidence" value="ECO:0007669"/>
    <property type="project" value="TreeGrafter"/>
</dbReference>